<dbReference type="Proteomes" id="UP000036959">
    <property type="component" value="Unassembled WGS sequence"/>
</dbReference>
<dbReference type="GO" id="GO:0005524">
    <property type="term" value="F:ATP binding"/>
    <property type="evidence" value="ECO:0007669"/>
    <property type="project" value="UniProtKB-UniRule"/>
</dbReference>
<feature type="region of interest" description="DNA-binding and helicase activity, interacts with RecC" evidence="15">
    <location>
        <begin position="1"/>
        <end position="901"/>
    </location>
</feature>
<evidence type="ECO:0000256" key="9">
    <source>
        <dbReference type="ARBA" id="ARBA00022842"/>
    </source>
</evidence>
<dbReference type="NCBIfam" id="TIGR00609">
    <property type="entry name" value="recB"/>
    <property type="match status" value="1"/>
</dbReference>
<protein>
    <recommendedName>
        <fullName evidence="15">RecBCD enzyme subunit RecB</fullName>
        <ecNumber evidence="15">3.1.11.5</ecNumber>
        <ecNumber evidence="15">5.6.2.4</ecNumber>
    </recommendedName>
    <alternativeName>
        <fullName evidence="15">DNA 3'-5' helicase subunit RecB</fullName>
    </alternativeName>
    <alternativeName>
        <fullName evidence="15">Exonuclease V subunit RecB</fullName>
        <shortName evidence="15">ExoV subunit RecB</shortName>
    </alternativeName>
    <alternativeName>
        <fullName evidence="15">Helicase/nuclease RecBCD subunit RecB</fullName>
    </alternativeName>
</protein>
<comment type="catalytic activity">
    <reaction evidence="14 15">
        <text>ATP + H2O = ADP + phosphate + H(+)</text>
        <dbReference type="Rhea" id="RHEA:13065"/>
        <dbReference type="ChEBI" id="CHEBI:15377"/>
        <dbReference type="ChEBI" id="CHEBI:15378"/>
        <dbReference type="ChEBI" id="CHEBI:30616"/>
        <dbReference type="ChEBI" id="CHEBI:43474"/>
        <dbReference type="ChEBI" id="CHEBI:456216"/>
        <dbReference type="EC" id="5.6.2.4"/>
    </reaction>
</comment>
<dbReference type="HAMAP" id="MF_01485">
    <property type="entry name" value="RecB"/>
    <property type="match status" value="1"/>
</dbReference>
<dbReference type="SUPFAM" id="SSF52980">
    <property type="entry name" value="Restriction endonuclease-like"/>
    <property type="match status" value="1"/>
</dbReference>
<comment type="miscellaneous">
    <text evidence="15">In the RecBCD complex, RecB has a slow 3'-5' helicase, an exonuclease activity and loads RecA onto ssDNA, RecD has a fast 5'-3' helicase activity, while RecC stimulates the ATPase and processivity of the RecB helicase and contributes to recognition of the Chi site.</text>
</comment>
<keyword evidence="1 15" id="KW-0540">Nuclease</keyword>
<dbReference type="GO" id="GO:0000287">
    <property type="term" value="F:magnesium ion binding"/>
    <property type="evidence" value="ECO:0007669"/>
    <property type="project" value="UniProtKB-UniRule"/>
</dbReference>
<comment type="subunit">
    <text evidence="15">Heterotrimer of RecB, RecC and RecD. All subunits contribute to DNA-binding. Interacts with RecA.</text>
</comment>
<comment type="domain">
    <text evidence="15">The C-terminal domain has nuclease activity and interacts with RecD. It interacts with RecA, facilitating its loading onto ssDNA.</text>
</comment>
<dbReference type="EMBL" id="LFJJ01000059">
    <property type="protein sequence ID" value="KND60503.1"/>
    <property type="molecule type" value="Genomic_DNA"/>
</dbReference>
<keyword evidence="3 15" id="KW-0547">Nucleotide-binding</keyword>
<keyword evidence="9 15" id="KW-0460">Magnesium</keyword>
<dbReference type="InterPro" id="IPR000212">
    <property type="entry name" value="DNA_helicase_UvrD/REP"/>
</dbReference>
<comment type="function">
    <text evidence="15">A helicase/nuclease that prepares dsDNA breaks (DSB) for recombinational DNA repair. Binds to DSBs and unwinds DNA via a highly rapid and processive ATP-dependent bidirectional helicase activity. Unwinds dsDNA until it encounters a Chi (crossover hotspot instigator) sequence from the 3' direction. Cuts ssDNA a few nucleotides 3' to the Chi site. The properties and activities of the enzyme are changed at Chi. The Chi-altered holoenzyme produces a long 3'-ssDNA overhang and facilitates RecA-binding to the ssDNA for homologous DNA recombination and repair. Holoenzyme degrades any linearized DNA that is unable to undergo homologous recombination. In the holoenzyme this subunit contributes ATPase, 3'-5' helicase, exonuclease activity and loads RecA onto ssDNA.</text>
</comment>
<comment type="similarity">
    <text evidence="15">Belongs to the helicase family. UvrD subfamily.</text>
</comment>
<feature type="binding site" evidence="15">
    <location>
        <position position="1135"/>
    </location>
    <ligand>
        <name>Mg(2+)</name>
        <dbReference type="ChEBI" id="CHEBI:18420"/>
    </ligand>
</feature>
<dbReference type="AlphaFoldDB" id="A0A0L0MDU1"/>
<dbReference type="InterPro" id="IPR011335">
    <property type="entry name" value="Restrct_endonuc-II-like"/>
</dbReference>
<keyword evidence="4 15" id="KW-0227">DNA damage</keyword>
<evidence type="ECO:0000256" key="14">
    <source>
        <dbReference type="ARBA" id="ARBA00048988"/>
    </source>
</evidence>
<comment type="cofactor">
    <cofactor evidence="15">
        <name>Mg(2+)</name>
        <dbReference type="ChEBI" id="CHEBI:18420"/>
    </cofactor>
    <text evidence="15">Binds 1 Mg(2+) ion per subunit.</text>
</comment>
<keyword evidence="11 15" id="KW-0234">DNA repair</keyword>
<dbReference type="InterPro" id="IPR027417">
    <property type="entry name" value="P-loop_NTPase"/>
</dbReference>
<evidence type="ECO:0000313" key="21">
    <source>
        <dbReference type="Proteomes" id="UP000036959"/>
    </source>
</evidence>
<name>A0A0L0MDU1_9BURK</name>
<comment type="catalytic activity">
    <reaction evidence="15">
        <text>Exonucleolytic cleavage (in the presence of ATP) in either 5'- to 3'- or 3'- to 5'-direction to yield 5'-phosphooligonucleotides.</text>
        <dbReference type="EC" id="3.1.11.5"/>
    </reaction>
</comment>
<dbReference type="GO" id="GO:0016887">
    <property type="term" value="F:ATP hydrolysis activity"/>
    <property type="evidence" value="ECO:0007669"/>
    <property type="project" value="RHEA"/>
</dbReference>
<keyword evidence="6 15" id="KW-0347">Helicase</keyword>
<keyword evidence="8 15" id="KW-0067">ATP-binding</keyword>
<dbReference type="Pfam" id="PF13361">
    <property type="entry name" value="UvrD_C"/>
    <property type="match status" value="1"/>
</dbReference>
<keyword evidence="10 15" id="KW-0238">DNA-binding</keyword>
<dbReference type="PATRIC" id="fig|242163.4.peg.5949"/>
<evidence type="ECO:0000256" key="3">
    <source>
        <dbReference type="ARBA" id="ARBA00022741"/>
    </source>
</evidence>
<evidence type="ECO:0000256" key="6">
    <source>
        <dbReference type="ARBA" id="ARBA00022806"/>
    </source>
</evidence>
<feature type="active site" description="For nuclease activity" evidence="15">
    <location>
        <position position="1148"/>
    </location>
</feature>
<feature type="compositionally biased region" description="Basic and acidic residues" evidence="17">
    <location>
        <begin position="1"/>
        <end position="11"/>
    </location>
</feature>
<evidence type="ECO:0000256" key="8">
    <source>
        <dbReference type="ARBA" id="ARBA00022840"/>
    </source>
</evidence>
<evidence type="ECO:0000313" key="20">
    <source>
        <dbReference type="EMBL" id="KND60503.1"/>
    </source>
</evidence>
<evidence type="ECO:0000256" key="10">
    <source>
        <dbReference type="ARBA" id="ARBA00023125"/>
    </source>
</evidence>
<evidence type="ECO:0000256" key="12">
    <source>
        <dbReference type="ARBA" id="ARBA00023235"/>
    </source>
</evidence>
<dbReference type="GO" id="GO:0009338">
    <property type="term" value="C:exodeoxyribonuclease V complex"/>
    <property type="evidence" value="ECO:0007669"/>
    <property type="project" value="TreeGrafter"/>
</dbReference>
<feature type="binding site" evidence="16">
    <location>
        <begin position="30"/>
        <end position="37"/>
    </location>
    <ligand>
        <name>ATP</name>
        <dbReference type="ChEBI" id="CHEBI:30616"/>
    </ligand>
</feature>
<evidence type="ECO:0000256" key="5">
    <source>
        <dbReference type="ARBA" id="ARBA00022801"/>
    </source>
</evidence>
<feature type="domain" description="UvrD-like helicase ATP-binding" evidence="18">
    <location>
        <begin position="9"/>
        <end position="470"/>
    </location>
</feature>
<dbReference type="RefSeq" id="WP_050453624.1">
    <property type="nucleotide sequence ID" value="NZ_LFJJ01000059.1"/>
</dbReference>
<evidence type="ECO:0000256" key="13">
    <source>
        <dbReference type="ARBA" id="ARBA00034617"/>
    </source>
</evidence>
<dbReference type="Gene3D" id="3.40.50.300">
    <property type="entry name" value="P-loop containing nucleotide triphosphate hydrolases"/>
    <property type="match status" value="2"/>
</dbReference>
<feature type="binding site" evidence="15">
    <location>
        <position position="1148"/>
    </location>
    <ligand>
        <name>Mg(2+)</name>
        <dbReference type="ChEBI" id="CHEBI:18420"/>
    </ligand>
</feature>
<evidence type="ECO:0000259" key="19">
    <source>
        <dbReference type="PROSITE" id="PS51217"/>
    </source>
</evidence>
<evidence type="ECO:0000259" key="18">
    <source>
        <dbReference type="PROSITE" id="PS51198"/>
    </source>
</evidence>
<comment type="catalytic activity">
    <reaction evidence="13 15">
        <text>Couples ATP hydrolysis with the unwinding of duplex DNA by translocating in the 3'-5' direction.</text>
        <dbReference type="EC" id="5.6.2.4"/>
    </reaction>
</comment>
<feature type="region of interest" description="Disordered" evidence="17">
    <location>
        <begin position="1"/>
        <end position="20"/>
    </location>
</feature>
<dbReference type="GO" id="GO:0005829">
    <property type="term" value="C:cytosol"/>
    <property type="evidence" value="ECO:0007669"/>
    <property type="project" value="TreeGrafter"/>
</dbReference>
<dbReference type="Pfam" id="PF00580">
    <property type="entry name" value="UvrD-helicase"/>
    <property type="match status" value="1"/>
</dbReference>
<accession>A0A0L0MDU1</accession>
<dbReference type="PANTHER" id="PTHR11070:SF23">
    <property type="entry name" value="RECBCD ENZYME SUBUNIT RECB"/>
    <property type="match status" value="1"/>
</dbReference>
<dbReference type="Gene3D" id="3.90.320.10">
    <property type="match status" value="1"/>
</dbReference>
<comment type="caution">
    <text evidence="20">The sequence shown here is derived from an EMBL/GenBank/DDBJ whole genome shotgun (WGS) entry which is preliminary data.</text>
</comment>
<dbReference type="GO" id="GO:0000724">
    <property type="term" value="P:double-strand break repair via homologous recombination"/>
    <property type="evidence" value="ECO:0007669"/>
    <property type="project" value="UniProtKB-UniRule"/>
</dbReference>
<feature type="domain" description="UvrD-like helicase C-terminal" evidence="19">
    <location>
        <begin position="509"/>
        <end position="791"/>
    </location>
</feature>
<dbReference type="GO" id="GO:0008854">
    <property type="term" value="F:exodeoxyribonuclease V activity"/>
    <property type="evidence" value="ECO:0007669"/>
    <property type="project" value="UniProtKB-EC"/>
</dbReference>
<dbReference type="InterPro" id="IPR014016">
    <property type="entry name" value="UvrD-like_ATP-bd"/>
</dbReference>
<dbReference type="Pfam" id="PF12705">
    <property type="entry name" value="PDDEXK_1"/>
    <property type="match status" value="1"/>
</dbReference>
<evidence type="ECO:0000256" key="7">
    <source>
        <dbReference type="ARBA" id="ARBA00022839"/>
    </source>
</evidence>
<dbReference type="Gene3D" id="1.10.486.10">
    <property type="entry name" value="PCRA, domain 4"/>
    <property type="match status" value="1"/>
</dbReference>
<evidence type="ECO:0000256" key="15">
    <source>
        <dbReference type="HAMAP-Rule" id="MF_01485"/>
    </source>
</evidence>
<keyword evidence="5 15" id="KW-0378">Hydrolase</keyword>
<dbReference type="GO" id="GO:0043138">
    <property type="term" value="F:3'-5' DNA helicase activity"/>
    <property type="evidence" value="ECO:0007669"/>
    <property type="project" value="UniProtKB-UniRule"/>
</dbReference>
<dbReference type="InterPro" id="IPR004586">
    <property type="entry name" value="RecB"/>
</dbReference>
<keyword evidence="21" id="KW-1185">Reference proteome</keyword>
<dbReference type="PROSITE" id="PS51217">
    <property type="entry name" value="UVRD_HELICASE_CTER"/>
    <property type="match status" value="1"/>
</dbReference>
<dbReference type="InterPro" id="IPR011604">
    <property type="entry name" value="PDDEXK-like_dom_sf"/>
</dbReference>
<dbReference type="GO" id="GO:0003677">
    <property type="term" value="F:DNA binding"/>
    <property type="evidence" value="ECO:0007669"/>
    <property type="project" value="UniProtKB-UniRule"/>
</dbReference>
<sequence>MSAQIDRDEHTPQPLQPLSFPLSGRSLIEASAGTGKTFTIAMLYVRLVLGHDPGNASARPLTPPEILVVTFTDAATKELRNRIRARLTQAARYFQQAAEDSEDDDPLLHDLREQYDEHLWPSCARSLQLAAEWMDEAAVSTIHGWCNRMLREHAFDSDSLFSQTLETDQSDLLAEAVRDYWRTFMTPLDGRGATLVSTWVKSPAELQQKLRNLVDVAALLPQSTEPDEVLEARARKLDALKAPWKSWPEEMGPLLDAERTAKRLSGTSYRRDYCERWLAALTTWANDPHAASPELKTGWDRLTAEALLANCKGTPPSHPGFDALSTLRAELAELDAARTDILAHAARWVAERFAAEQTRRAQMGFNDLLSRLDNALHGPNGARLAEVIRQQFPVALIDEFQDTDPVQYRIFDAVYGARADRDETQHTLIMIGDPKQAIYAFRGADIFTYLDARRSCGTRLYTLAKNFRSTHEMVAAVNHCFAIAETRADGRGGFLFRDEAANPVPFIEVSAQGRAEAFAVDGETQRALTVWYLPPDGSDEGVRKSAYLSQMAASCASEMVRLLNLGLRDEAGFDSDDGRRALRPADMAVLVNNFGEAHAIRSQLSARGVRSVYLPERSSVLTSDQAGEIAHWLAACAEPEDGRLVRSALATSTLGLSFTELDALFCDEARWEACVLQFRGYRECWRRQGVLPMLRRLLNDFHVPARLLKLNAPSRASDENTDGERVLTDLLHLAELLQQASTLIEGEHGLIRHLLEEREAAQEGTGGDARQMRLESDGDLVKIVTIHKSKGLEYPLVFLPFACAYRAVDEKAMPLKWHDDAGRLHVAIEGTAGNVAQADEERLGEDLRKLYVALTRARHATWIGMAALDDLERSAIGYLLSGQNALGPARFVDALEAGFGVSAHTALLAAPEPGIERYMANDEAAHRGEPRRSARVVREPWWIASYSSLKTSDGVYTPAPETPDEDVFIETRDAQSEAEEDEDATLAPAPVQATSSALHDFPRGSEQGSFLHDLLEWAAQQGFAEVAKDPAMLREVVARRCSVRGLERWIDTLTDWLMRIVTTPFVLRAEHGMQATSVTLSRLPSALGEMEFWFAAARVDTLELDRLVCAHTFGGADRPALEQTQLNGMLKGFMDLVFEHDGRYYVADYKSNWLGADDAAYTPERIRAQMLRSRYDLQFVLYLLGLHRLLKTRLPDYDYDTHMGGAVYLFVRGLNAASQGVCAECPPRELIERLDALFMGETHALAAGLEIE</sequence>
<evidence type="ECO:0000256" key="4">
    <source>
        <dbReference type="ARBA" id="ARBA00022763"/>
    </source>
</evidence>
<evidence type="ECO:0000256" key="11">
    <source>
        <dbReference type="ARBA" id="ARBA00023204"/>
    </source>
</evidence>
<dbReference type="Gene3D" id="1.10.3170.10">
    <property type="entry name" value="Recbcd, chain B, domain 2"/>
    <property type="match status" value="1"/>
</dbReference>
<feature type="region of interest" description="Nuclease activity, interacts with RecD and RecA" evidence="15">
    <location>
        <begin position="940"/>
        <end position="1252"/>
    </location>
</feature>
<evidence type="ECO:0000256" key="1">
    <source>
        <dbReference type="ARBA" id="ARBA00022722"/>
    </source>
</evidence>
<dbReference type="InterPro" id="IPR014017">
    <property type="entry name" value="DNA_helicase_UvrD-like_C"/>
</dbReference>
<reference evidence="21" key="1">
    <citation type="submission" date="2015-06" db="EMBL/GenBank/DDBJ databases">
        <title>Comparative genomics of Burkholderia leaf nodule symbionts.</title>
        <authorList>
            <person name="Carlier A."/>
            <person name="Eberl L."/>
            <person name="Pinto-Carbo M."/>
        </authorList>
    </citation>
    <scope>NUCLEOTIDE SEQUENCE [LARGE SCALE GENOMIC DNA]</scope>
    <source>
        <strain evidence="21">UZHbot4</strain>
    </source>
</reference>
<dbReference type="CDD" id="cd22352">
    <property type="entry name" value="RecB_C-like"/>
    <property type="match status" value="1"/>
</dbReference>
<keyword evidence="12 15" id="KW-0413">Isomerase</keyword>
<dbReference type="SUPFAM" id="SSF52540">
    <property type="entry name" value="P-loop containing nucleoside triphosphate hydrolases"/>
    <property type="match status" value="1"/>
</dbReference>
<evidence type="ECO:0000256" key="17">
    <source>
        <dbReference type="SAM" id="MobiDB-lite"/>
    </source>
</evidence>
<gene>
    <name evidence="15" type="primary">recB</name>
    <name evidence="20" type="ORF">BVER_03779</name>
</gene>
<feature type="binding site" evidence="15">
    <location>
        <position position="1012"/>
    </location>
    <ligand>
        <name>Mg(2+)</name>
        <dbReference type="ChEBI" id="CHEBI:18420"/>
    </ligand>
</feature>
<evidence type="ECO:0000256" key="16">
    <source>
        <dbReference type="PROSITE-ProRule" id="PRU00560"/>
    </source>
</evidence>
<dbReference type="PROSITE" id="PS51198">
    <property type="entry name" value="UVRD_HELICASE_ATP_BIND"/>
    <property type="match status" value="1"/>
</dbReference>
<dbReference type="PANTHER" id="PTHR11070">
    <property type="entry name" value="UVRD / RECB / PCRA DNA HELICASE FAMILY MEMBER"/>
    <property type="match status" value="1"/>
</dbReference>
<evidence type="ECO:0000256" key="2">
    <source>
        <dbReference type="ARBA" id="ARBA00022723"/>
    </source>
</evidence>
<organism evidence="20 21">
    <name type="scientific">Candidatus Burkholderia verschuerenii</name>
    <dbReference type="NCBI Taxonomy" id="242163"/>
    <lineage>
        <taxon>Bacteria</taxon>
        <taxon>Pseudomonadati</taxon>
        <taxon>Pseudomonadota</taxon>
        <taxon>Betaproteobacteria</taxon>
        <taxon>Burkholderiales</taxon>
        <taxon>Burkholderiaceae</taxon>
        <taxon>Burkholderia</taxon>
    </lineage>
</organism>
<keyword evidence="2 15" id="KW-0479">Metal-binding</keyword>
<dbReference type="OrthoDB" id="5905204at2"/>
<proteinExistence type="inferred from homology"/>
<dbReference type="InterPro" id="IPR038726">
    <property type="entry name" value="PDDEXK_AddAB-type"/>
</dbReference>
<dbReference type="EC" id="5.6.2.4" evidence="15"/>
<dbReference type="EC" id="3.1.11.5" evidence="15"/>
<comment type="domain">
    <text evidence="15">The N-terminal DNA-binding domain is a ssDNA-dependent ATPase and has ATP-dependent 3'-5' helicase function. This domain interacts with RecC.</text>
</comment>
<keyword evidence="7 15" id="KW-0269">Exonuclease</keyword>